<dbReference type="Proteomes" id="UP000284751">
    <property type="component" value="Unassembled WGS sequence"/>
</dbReference>
<protein>
    <submittedName>
        <fullName evidence="1">Uncharacterized protein</fullName>
    </submittedName>
</protein>
<reference evidence="1 2" key="1">
    <citation type="submission" date="2018-08" db="EMBL/GenBank/DDBJ databases">
        <title>A genome reference for cultivated species of the human gut microbiota.</title>
        <authorList>
            <person name="Zou Y."/>
            <person name="Xue W."/>
            <person name="Luo G."/>
        </authorList>
    </citation>
    <scope>NUCLEOTIDE SEQUENCE [LARGE SCALE GENOMIC DNA]</scope>
    <source>
        <strain evidence="1 2">AF28-26</strain>
    </source>
</reference>
<evidence type="ECO:0000313" key="1">
    <source>
        <dbReference type="EMBL" id="RGQ44279.1"/>
    </source>
</evidence>
<proteinExistence type="predicted"/>
<dbReference type="AlphaFoldDB" id="A0A412B0V7"/>
<comment type="caution">
    <text evidence="1">The sequence shown here is derived from an EMBL/GenBank/DDBJ whole genome shotgun (WGS) entry which is preliminary data.</text>
</comment>
<gene>
    <name evidence="1" type="ORF">DWY99_01165</name>
</gene>
<evidence type="ECO:0000313" key="2">
    <source>
        <dbReference type="Proteomes" id="UP000284751"/>
    </source>
</evidence>
<dbReference type="EMBL" id="QRTC01000002">
    <property type="protein sequence ID" value="RGQ44279.1"/>
    <property type="molecule type" value="Genomic_DNA"/>
</dbReference>
<sequence length="63" mass="6877">MTKACGPPNLKSGVFHSSRLCRKPYPHRSPLQKRLAVREGSAVRRTATAPPGKAFFISLPTSD</sequence>
<name>A0A412B0V7_9FIRM</name>
<organism evidence="1 2">
    <name type="scientific">[Clostridium] leptum</name>
    <dbReference type="NCBI Taxonomy" id="1535"/>
    <lineage>
        <taxon>Bacteria</taxon>
        <taxon>Bacillati</taxon>
        <taxon>Bacillota</taxon>
        <taxon>Clostridia</taxon>
        <taxon>Eubacteriales</taxon>
        <taxon>Oscillospiraceae</taxon>
        <taxon>Oscillospiraceae incertae sedis</taxon>
    </lineage>
</organism>
<accession>A0A412B0V7</accession>